<evidence type="ECO:0000313" key="4">
    <source>
        <dbReference type="EMBL" id="KDB53769.1"/>
    </source>
</evidence>
<dbReference type="PANTHER" id="PTHR13504">
    <property type="entry name" value="FIDO DOMAIN-CONTAINING PROTEIN DDB_G0283145"/>
    <property type="match status" value="1"/>
</dbReference>
<dbReference type="eggNOG" id="COG3177">
    <property type="taxonomic scope" value="Bacteria"/>
</dbReference>
<keyword evidence="2" id="KW-0067">ATP-binding</keyword>
<dbReference type="STRING" id="34103.SAMN05421778_1259"/>
<name>A0A059KRA7_9BURK</name>
<dbReference type="RefSeq" id="WP_076459036.1">
    <property type="nucleotide sequence ID" value="NZ_AZRA01000015.1"/>
</dbReference>
<dbReference type="Proteomes" id="UP000026714">
    <property type="component" value="Unassembled WGS sequence"/>
</dbReference>
<gene>
    <name evidence="4" type="ORF">X805_06230</name>
</gene>
<dbReference type="InterPro" id="IPR036597">
    <property type="entry name" value="Fido-like_dom_sf"/>
</dbReference>
<feature type="active site" evidence="1">
    <location>
        <position position="318"/>
    </location>
</feature>
<dbReference type="SUPFAM" id="SSF140931">
    <property type="entry name" value="Fic-like"/>
    <property type="match status" value="1"/>
</dbReference>
<dbReference type="Pfam" id="PF02661">
    <property type="entry name" value="Fic"/>
    <property type="match status" value="1"/>
</dbReference>
<sequence>MSNVGYAWIQDTLGAPDFLGARRARLTPGVNRIVRVAHGGLSVPDKLAPGPTLLQHALFALKHEGVHLGLLLSALRRMPPEELAAQARAAPNSVYARKLGHLWERLQGRRLPGLDDLRVASAYAPLFDPDDYFVGVARRDARWRIEFNGLGELDFCPVVRRTPAIQALVGRDILAQAQAFAQSVGAAMLERALNWAYLSETEGSFAIEGEAPSQDKTARFAALLRRAHEQRPITEEMLVELQNATLSNPYDMAVQFRTEQNRLQRDVPGAVGVTYVPPAPELAVALMEGLMRLANQRPAGLDALVHAAVVSFAFVFIHPFMDGNGRLSRFLIHHCLGQTRLLPPQFLLPVSVAMKKHEAAYLSALTAFSQPARQLCQVTWAGDEHYAYDWTEGADLWFRTMDLTDAAAFTLNMAEAALDIHMRQEVEFLTLFDQVRRHIDARHDLRGSDLSTLIVTIHQNGGVLSNNRRKRFAERVQPQVLDAIEDAVRRSMQGLPLVPDMTAPDAAD</sequence>
<dbReference type="AlphaFoldDB" id="A0A059KRA7"/>
<feature type="domain" description="Fido" evidence="3">
    <location>
        <begin position="233"/>
        <end position="383"/>
    </location>
</feature>
<dbReference type="InterPro" id="IPR003812">
    <property type="entry name" value="Fido"/>
</dbReference>
<comment type="caution">
    <text evidence="4">The sequence shown here is derived from an EMBL/GenBank/DDBJ whole genome shotgun (WGS) entry which is preliminary data.</text>
</comment>
<evidence type="ECO:0000313" key="5">
    <source>
        <dbReference type="Proteomes" id="UP000026714"/>
    </source>
</evidence>
<dbReference type="PANTHER" id="PTHR13504:SF38">
    <property type="entry name" value="FIDO DOMAIN-CONTAINING PROTEIN"/>
    <property type="match status" value="1"/>
</dbReference>
<accession>A0A059KRA7</accession>
<dbReference type="PATRIC" id="fig|1286631.3.peg.614"/>
<organism evidence="4 5">
    <name type="scientific">Sphaerotilus natans subsp. natans DSM 6575</name>
    <dbReference type="NCBI Taxonomy" id="1286631"/>
    <lineage>
        <taxon>Bacteria</taxon>
        <taxon>Pseudomonadati</taxon>
        <taxon>Pseudomonadota</taxon>
        <taxon>Betaproteobacteria</taxon>
        <taxon>Burkholderiales</taxon>
        <taxon>Sphaerotilaceae</taxon>
        <taxon>Sphaerotilus</taxon>
    </lineage>
</organism>
<dbReference type="EMBL" id="AZRA01000015">
    <property type="protein sequence ID" value="KDB53769.1"/>
    <property type="molecule type" value="Genomic_DNA"/>
</dbReference>
<evidence type="ECO:0000256" key="2">
    <source>
        <dbReference type="PIRSR" id="PIRSR640198-2"/>
    </source>
</evidence>
<dbReference type="GO" id="GO:0005524">
    <property type="term" value="F:ATP binding"/>
    <property type="evidence" value="ECO:0007669"/>
    <property type="project" value="UniProtKB-KW"/>
</dbReference>
<evidence type="ECO:0000256" key="1">
    <source>
        <dbReference type="PIRSR" id="PIRSR640198-1"/>
    </source>
</evidence>
<feature type="binding site" evidence="2">
    <location>
        <begin position="322"/>
        <end position="329"/>
    </location>
    <ligand>
        <name>ATP</name>
        <dbReference type="ChEBI" id="CHEBI:30616"/>
    </ligand>
</feature>
<keyword evidence="5" id="KW-1185">Reference proteome</keyword>
<keyword evidence="2" id="KW-0547">Nucleotide-binding</keyword>
<reference evidence="4 5" key="1">
    <citation type="journal article" date="2014" name="FEMS Microbiol. Ecol.">
        <title>Sphaerotilus natans encrusted with nanoball-shaped Fe(III) oxide minerals formed by nitrate-reducing mixotrophic Fe(II) oxidation.</title>
        <authorList>
            <person name="Park S."/>
            <person name="Kim D.H."/>
            <person name="Lee J.H."/>
            <person name="Hur H.G."/>
        </authorList>
    </citation>
    <scope>NUCLEOTIDE SEQUENCE [LARGE SCALE GENOMIC DNA]</scope>
    <source>
        <strain evidence="4 5">DSM 6575</strain>
    </source>
</reference>
<protein>
    <submittedName>
        <fullName evidence="4">Filamentation induced by cAMP protein</fullName>
    </submittedName>
</protein>
<dbReference type="Gene3D" id="1.10.3290.10">
    <property type="entry name" value="Fido-like domain"/>
    <property type="match status" value="1"/>
</dbReference>
<evidence type="ECO:0000259" key="3">
    <source>
        <dbReference type="PROSITE" id="PS51459"/>
    </source>
</evidence>
<proteinExistence type="predicted"/>
<dbReference type="InterPro" id="IPR040198">
    <property type="entry name" value="Fido_containing"/>
</dbReference>
<dbReference type="PROSITE" id="PS51459">
    <property type="entry name" value="FIDO"/>
    <property type="match status" value="1"/>
</dbReference>